<keyword evidence="1" id="KW-0645">Protease</keyword>
<evidence type="ECO:0000256" key="2">
    <source>
        <dbReference type="ARBA" id="ARBA00022801"/>
    </source>
</evidence>
<protein>
    <recommendedName>
        <fullName evidence="3">Ubiquitin-like protease family profile domain-containing protein</fullName>
    </recommendedName>
</protein>
<keyword evidence="2" id="KW-0378">Hydrolase</keyword>
<dbReference type="InterPro" id="IPR003653">
    <property type="entry name" value="Peptidase_C48_C"/>
</dbReference>
<proteinExistence type="predicted"/>
<comment type="caution">
    <text evidence="4">The sequence shown here is derived from an EMBL/GenBank/DDBJ whole genome shotgun (WGS) entry which is preliminary data.</text>
</comment>
<gene>
    <name evidence="4" type="ORF">CTI12_AA473410</name>
</gene>
<dbReference type="Proteomes" id="UP000245207">
    <property type="component" value="Unassembled WGS sequence"/>
</dbReference>
<evidence type="ECO:0000259" key="3">
    <source>
        <dbReference type="PROSITE" id="PS50600"/>
    </source>
</evidence>
<dbReference type="AlphaFoldDB" id="A0A2U1LLI5"/>
<accession>A0A2U1LLI5</accession>
<evidence type="ECO:0000313" key="4">
    <source>
        <dbReference type="EMBL" id="PWA49852.1"/>
    </source>
</evidence>
<dbReference type="EMBL" id="PKPP01008755">
    <property type="protein sequence ID" value="PWA49852.1"/>
    <property type="molecule type" value="Genomic_DNA"/>
</dbReference>
<reference evidence="4 5" key="1">
    <citation type="journal article" date="2018" name="Mol. Plant">
        <title>The genome of Artemisia annua provides insight into the evolution of Asteraceae family and artemisinin biosynthesis.</title>
        <authorList>
            <person name="Shen Q."/>
            <person name="Zhang L."/>
            <person name="Liao Z."/>
            <person name="Wang S."/>
            <person name="Yan T."/>
            <person name="Shi P."/>
            <person name="Liu M."/>
            <person name="Fu X."/>
            <person name="Pan Q."/>
            <person name="Wang Y."/>
            <person name="Lv Z."/>
            <person name="Lu X."/>
            <person name="Zhang F."/>
            <person name="Jiang W."/>
            <person name="Ma Y."/>
            <person name="Chen M."/>
            <person name="Hao X."/>
            <person name="Li L."/>
            <person name="Tang Y."/>
            <person name="Lv G."/>
            <person name="Zhou Y."/>
            <person name="Sun X."/>
            <person name="Brodelius P.E."/>
            <person name="Rose J.K.C."/>
            <person name="Tang K."/>
        </authorList>
    </citation>
    <scope>NUCLEOTIDE SEQUENCE [LARGE SCALE GENOMIC DNA]</scope>
    <source>
        <strain evidence="5">cv. Huhao1</strain>
        <tissue evidence="4">Leaf</tissue>
    </source>
</reference>
<sequence>MAKEVNFTEFKGVELVFTPVSNDGHQFVVVFNLKSGDVVMLDSKAAKKVESKKRKKTGFELAKLKSAFDIDGSAADDSKATIVASNCGLFFMRHMETYMGEQFEKYQCGLYADPRKQVAQLNKLRNKYAAKILLSPCNLLSAKILGMMNGK</sequence>
<organism evidence="4 5">
    <name type="scientific">Artemisia annua</name>
    <name type="common">Sweet wormwood</name>
    <dbReference type="NCBI Taxonomy" id="35608"/>
    <lineage>
        <taxon>Eukaryota</taxon>
        <taxon>Viridiplantae</taxon>
        <taxon>Streptophyta</taxon>
        <taxon>Embryophyta</taxon>
        <taxon>Tracheophyta</taxon>
        <taxon>Spermatophyta</taxon>
        <taxon>Magnoliopsida</taxon>
        <taxon>eudicotyledons</taxon>
        <taxon>Gunneridae</taxon>
        <taxon>Pentapetalae</taxon>
        <taxon>asterids</taxon>
        <taxon>campanulids</taxon>
        <taxon>Asterales</taxon>
        <taxon>Asteraceae</taxon>
        <taxon>Asteroideae</taxon>
        <taxon>Anthemideae</taxon>
        <taxon>Artemisiinae</taxon>
        <taxon>Artemisia</taxon>
    </lineage>
</organism>
<evidence type="ECO:0000256" key="1">
    <source>
        <dbReference type="ARBA" id="ARBA00022670"/>
    </source>
</evidence>
<dbReference type="Gene3D" id="3.40.395.10">
    <property type="entry name" value="Adenoviral Proteinase, Chain A"/>
    <property type="match status" value="1"/>
</dbReference>
<dbReference type="GO" id="GO:0008234">
    <property type="term" value="F:cysteine-type peptidase activity"/>
    <property type="evidence" value="ECO:0007669"/>
    <property type="project" value="InterPro"/>
</dbReference>
<evidence type="ECO:0000313" key="5">
    <source>
        <dbReference type="Proteomes" id="UP000245207"/>
    </source>
</evidence>
<keyword evidence="5" id="KW-1185">Reference proteome</keyword>
<name>A0A2U1LLI5_ARTAN</name>
<feature type="domain" description="Ubiquitin-like protease family profile" evidence="3">
    <location>
        <begin position="1"/>
        <end position="98"/>
    </location>
</feature>
<dbReference type="GO" id="GO:0006508">
    <property type="term" value="P:proteolysis"/>
    <property type="evidence" value="ECO:0007669"/>
    <property type="project" value="UniProtKB-KW"/>
</dbReference>
<dbReference type="PROSITE" id="PS50600">
    <property type="entry name" value="ULP_PROTEASE"/>
    <property type="match status" value="1"/>
</dbReference>